<comment type="pathway">
    <text evidence="10">Lipid metabolism; phospholipid metabolism.</text>
</comment>
<evidence type="ECO:0000313" key="11">
    <source>
        <dbReference type="EMBL" id="SFA75396.1"/>
    </source>
</evidence>
<dbReference type="STRING" id="237679.SAMN04488072_101402"/>
<dbReference type="InterPro" id="IPR003811">
    <property type="entry name" value="G3P_acylTferase_PlsY"/>
</dbReference>
<evidence type="ECO:0000256" key="3">
    <source>
        <dbReference type="ARBA" id="ARBA00022679"/>
    </source>
</evidence>
<keyword evidence="7 10" id="KW-0472">Membrane</keyword>
<evidence type="ECO:0000256" key="2">
    <source>
        <dbReference type="ARBA" id="ARBA00022516"/>
    </source>
</evidence>
<proteinExistence type="inferred from homology"/>
<keyword evidence="8 10" id="KW-0594">Phospholipid biosynthesis</keyword>
<keyword evidence="9 10" id="KW-1208">Phospholipid metabolism</keyword>
<organism evidence="11 12">
    <name type="scientific">Lentibacillus halodurans</name>
    <dbReference type="NCBI Taxonomy" id="237679"/>
    <lineage>
        <taxon>Bacteria</taxon>
        <taxon>Bacillati</taxon>
        <taxon>Bacillota</taxon>
        <taxon>Bacilli</taxon>
        <taxon>Bacillales</taxon>
        <taxon>Bacillaceae</taxon>
        <taxon>Lentibacillus</taxon>
    </lineage>
</organism>
<feature type="transmembrane region" description="Helical" evidence="10">
    <location>
        <begin position="145"/>
        <end position="173"/>
    </location>
</feature>
<evidence type="ECO:0000256" key="6">
    <source>
        <dbReference type="ARBA" id="ARBA00023098"/>
    </source>
</evidence>
<dbReference type="UniPathway" id="UPA00085"/>
<dbReference type="OrthoDB" id="9777124at2"/>
<comment type="subunit">
    <text evidence="10">Probably interacts with PlsX.</text>
</comment>
<dbReference type="SMART" id="SM01207">
    <property type="entry name" value="G3P_acyltransf"/>
    <property type="match status" value="1"/>
</dbReference>
<evidence type="ECO:0000256" key="9">
    <source>
        <dbReference type="ARBA" id="ARBA00023264"/>
    </source>
</evidence>
<comment type="similarity">
    <text evidence="10">Belongs to the PlsY family.</text>
</comment>
<evidence type="ECO:0000256" key="10">
    <source>
        <dbReference type="HAMAP-Rule" id="MF_01043"/>
    </source>
</evidence>
<dbReference type="AlphaFoldDB" id="A0A1I0VIJ9"/>
<accession>A0A1I0VIJ9</accession>
<protein>
    <recommendedName>
        <fullName evidence="10">Glycerol-3-phosphate acyltransferase</fullName>
    </recommendedName>
    <alternativeName>
        <fullName evidence="10">Acyl-PO4 G3P acyltransferase</fullName>
    </alternativeName>
    <alternativeName>
        <fullName evidence="10">Acyl-phosphate--glycerol-3-phosphate acyltransferase</fullName>
    </alternativeName>
    <alternativeName>
        <fullName evidence="10">G3P acyltransferase</fullName>
        <shortName evidence="10">GPAT</shortName>
        <ecNumber evidence="10">2.3.1.275</ecNumber>
    </alternativeName>
    <alternativeName>
        <fullName evidence="10">Lysophosphatidic acid synthase</fullName>
        <shortName evidence="10">LPA synthase</shortName>
    </alternativeName>
</protein>
<dbReference type="HAMAP" id="MF_01043">
    <property type="entry name" value="PlsY"/>
    <property type="match status" value="1"/>
</dbReference>
<sequence>MEFVVFAIIAYLLGSIPSGVIVGKLGYHIDIREHGSGNLGATNTFRILGVKAGIIVTLADILKGTIATVLPLFFDVEVFRLAIGLFAVLGHTYPLFAKFNGGKAVATSGGIILGINPVLFVVMVASFIMTLYFSKYVSLSSMITGIIAVIVSLIFRDWGLVIVTAVLSIFVFYRHRENIKRIKNKTEPKIKWM</sequence>
<comment type="function">
    <text evidence="10">Catalyzes the transfer of an acyl group from acyl-phosphate (acyl-PO(4)) to glycerol-3-phosphate (G3P) to form lysophosphatidic acid (LPA). This enzyme utilizes acyl-phosphate as fatty acyl donor, but not acyl-CoA or acyl-ACP.</text>
</comment>
<keyword evidence="4 10" id="KW-0812">Transmembrane</keyword>
<comment type="subcellular location">
    <subcellularLocation>
        <location evidence="10">Cell membrane</location>
        <topology evidence="10">Multi-pass membrane protein</topology>
    </subcellularLocation>
</comment>
<dbReference type="EMBL" id="FOJW01000001">
    <property type="protein sequence ID" value="SFA75396.1"/>
    <property type="molecule type" value="Genomic_DNA"/>
</dbReference>
<dbReference type="RefSeq" id="WP_090232791.1">
    <property type="nucleotide sequence ID" value="NZ_FOJW01000001.1"/>
</dbReference>
<feature type="transmembrane region" description="Helical" evidence="10">
    <location>
        <begin position="79"/>
        <end position="97"/>
    </location>
</feature>
<keyword evidence="3 10" id="KW-0808">Transferase</keyword>
<keyword evidence="11" id="KW-0012">Acyltransferase</keyword>
<dbReference type="GO" id="GO:0043772">
    <property type="term" value="F:acyl-phosphate glycerol-3-phosphate acyltransferase activity"/>
    <property type="evidence" value="ECO:0007669"/>
    <property type="project" value="UniProtKB-UniRule"/>
</dbReference>
<feature type="transmembrane region" description="Helical" evidence="10">
    <location>
        <begin position="109"/>
        <end position="133"/>
    </location>
</feature>
<reference evidence="11 12" key="1">
    <citation type="submission" date="2016-10" db="EMBL/GenBank/DDBJ databases">
        <authorList>
            <person name="de Groot N.N."/>
        </authorList>
    </citation>
    <scope>NUCLEOTIDE SEQUENCE [LARGE SCALE GENOMIC DNA]</scope>
    <source>
        <strain evidence="11 12">CGMCC 1.3702</strain>
    </source>
</reference>
<keyword evidence="6 10" id="KW-0443">Lipid metabolism</keyword>
<dbReference type="NCBIfam" id="TIGR00023">
    <property type="entry name" value="glycerol-3-phosphate 1-O-acyltransferase PlsY"/>
    <property type="match status" value="1"/>
</dbReference>
<evidence type="ECO:0000256" key="5">
    <source>
        <dbReference type="ARBA" id="ARBA00022989"/>
    </source>
</evidence>
<gene>
    <name evidence="10" type="primary">plsY</name>
    <name evidence="11" type="ORF">SAMN04488072_101402</name>
</gene>
<keyword evidence="5 10" id="KW-1133">Transmembrane helix</keyword>
<evidence type="ECO:0000256" key="8">
    <source>
        <dbReference type="ARBA" id="ARBA00023209"/>
    </source>
</evidence>
<evidence type="ECO:0000256" key="1">
    <source>
        <dbReference type="ARBA" id="ARBA00022475"/>
    </source>
</evidence>
<name>A0A1I0VIJ9_9BACI</name>
<feature type="transmembrane region" description="Helical" evidence="10">
    <location>
        <begin position="48"/>
        <end position="73"/>
    </location>
</feature>
<dbReference type="GO" id="GO:0005886">
    <property type="term" value="C:plasma membrane"/>
    <property type="evidence" value="ECO:0007669"/>
    <property type="project" value="UniProtKB-SubCell"/>
</dbReference>
<dbReference type="GO" id="GO:0008654">
    <property type="term" value="P:phospholipid biosynthetic process"/>
    <property type="evidence" value="ECO:0007669"/>
    <property type="project" value="UniProtKB-UniRule"/>
</dbReference>
<evidence type="ECO:0000256" key="7">
    <source>
        <dbReference type="ARBA" id="ARBA00023136"/>
    </source>
</evidence>
<dbReference type="Pfam" id="PF02660">
    <property type="entry name" value="G3P_acyltransf"/>
    <property type="match status" value="1"/>
</dbReference>
<evidence type="ECO:0000313" key="12">
    <source>
        <dbReference type="Proteomes" id="UP000198642"/>
    </source>
</evidence>
<feature type="transmembrane region" description="Helical" evidence="10">
    <location>
        <begin position="6"/>
        <end position="27"/>
    </location>
</feature>
<comment type="catalytic activity">
    <reaction evidence="10">
        <text>an acyl phosphate + sn-glycerol 3-phosphate = a 1-acyl-sn-glycero-3-phosphate + phosphate</text>
        <dbReference type="Rhea" id="RHEA:34075"/>
        <dbReference type="ChEBI" id="CHEBI:43474"/>
        <dbReference type="ChEBI" id="CHEBI:57597"/>
        <dbReference type="ChEBI" id="CHEBI:57970"/>
        <dbReference type="ChEBI" id="CHEBI:59918"/>
        <dbReference type="EC" id="2.3.1.275"/>
    </reaction>
</comment>
<dbReference type="PANTHER" id="PTHR30309">
    <property type="entry name" value="INNER MEMBRANE PROTEIN YGIH"/>
    <property type="match status" value="1"/>
</dbReference>
<evidence type="ECO:0000256" key="4">
    <source>
        <dbReference type="ARBA" id="ARBA00022692"/>
    </source>
</evidence>
<dbReference type="EC" id="2.3.1.275" evidence="10"/>
<keyword evidence="12" id="KW-1185">Reference proteome</keyword>
<dbReference type="PANTHER" id="PTHR30309:SF0">
    <property type="entry name" value="GLYCEROL-3-PHOSPHATE ACYLTRANSFERASE-RELATED"/>
    <property type="match status" value="1"/>
</dbReference>
<dbReference type="Proteomes" id="UP000198642">
    <property type="component" value="Unassembled WGS sequence"/>
</dbReference>
<keyword evidence="1 10" id="KW-1003">Cell membrane</keyword>
<keyword evidence="2 10" id="KW-0444">Lipid biosynthesis</keyword>